<protein>
    <submittedName>
        <fullName evidence="2">Uncharacterized protein</fullName>
    </submittedName>
</protein>
<feature type="transmembrane region" description="Helical" evidence="1">
    <location>
        <begin position="14"/>
        <end position="34"/>
    </location>
</feature>
<evidence type="ECO:0000256" key="1">
    <source>
        <dbReference type="SAM" id="Phobius"/>
    </source>
</evidence>
<sequence>MFGTRFVSGFSNGLNPLVFFFTVGPFLSFSIFFIDSNVFCCSLIFLLTTVSFSSSIFGSSLI</sequence>
<comment type="caution">
    <text evidence="2">The sequence shown here is derived from an EMBL/GenBank/DDBJ whole genome shotgun (WGS) entry which is preliminary data.</text>
</comment>
<proteinExistence type="predicted"/>
<keyword evidence="1" id="KW-0472">Membrane</keyword>
<dbReference type="EMBL" id="PDCK01000044">
    <property type="protein sequence ID" value="PRQ24905.1"/>
    <property type="molecule type" value="Genomic_DNA"/>
</dbReference>
<gene>
    <name evidence="2" type="ORF">RchiOBHm_Chr6g0277621</name>
</gene>
<evidence type="ECO:0000313" key="2">
    <source>
        <dbReference type="EMBL" id="PRQ24905.1"/>
    </source>
</evidence>
<keyword evidence="1" id="KW-1133">Transmembrane helix</keyword>
<keyword evidence="1" id="KW-0812">Transmembrane</keyword>
<dbReference type="Gramene" id="PRQ24905">
    <property type="protein sequence ID" value="PRQ24905"/>
    <property type="gene ID" value="RchiOBHm_Chr6g0277621"/>
</dbReference>
<name>A0A2P6PSK1_ROSCH</name>
<dbReference type="AlphaFoldDB" id="A0A2P6PSK1"/>
<evidence type="ECO:0000313" key="3">
    <source>
        <dbReference type="Proteomes" id="UP000238479"/>
    </source>
</evidence>
<dbReference type="Proteomes" id="UP000238479">
    <property type="component" value="Chromosome 6"/>
</dbReference>
<feature type="transmembrane region" description="Helical" evidence="1">
    <location>
        <begin position="41"/>
        <end position="61"/>
    </location>
</feature>
<accession>A0A2P6PSK1</accession>
<keyword evidence="3" id="KW-1185">Reference proteome</keyword>
<organism evidence="2 3">
    <name type="scientific">Rosa chinensis</name>
    <name type="common">China rose</name>
    <dbReference type="NCBI Taxonomy" id="74649"/>
    <lineage>
        <taxon>Eukaryota</taxon>
        <taxon>Viridiplantae</taxon>
        <taxon>Streptophyta</taxon>
        <taxon>Embryophyta</taxon>
        <taxon>Tracheophyta</taxon>
        <taxon>Spermatophyta</taxon>
        <taxon>Magnoliopsida</taxon>
        <taxon>eudicotyledons</taxon>
        <taxon>Gunneridae</taxon>
        <taxon>Pentapetalae</taxon>
        <taxon>rosids</taxon>
        <taxon>fabids</taxon>
        <taxon>Rosales</taxon>
        <taxon>Rosaceae</taxon>
        <taxon>Rosoideae</taxon>
        <taxon>Rosoideae incertae sedis</taxon>
        <taxon>Rosa</taxon>
    </lineage>
</organism>
<reference evidence="2 3" key="1">
    <citation type="journal article" date="2018" name="Nat. Genet.">
        <title>The Rosa genome provides new insights in the design of modern roses.</title>
        <authorList>
            <person name="Bendahmane M."/>
        </authorList>
    </citation>
    <scope>NUCLEOTIDE SEQUENCE [LARGE SCALE GENOMIC DNA]</scope>
    <source>
        <strain evidence="3">cv. Old Blush</strain>
    </source>
</reference>